<accession>A0ABR1I2M8</accession>
<feature type="compositionally biased region" description="Basic and acidic residues" evidence="1">
    <location>
        <begin position="7"/>
        <end position="19"/>
    </location>
</feature>
<protein>
    <recommendedName>
        <fullName evidence="2">Heterokaryon incompatibility domain-containing protein</fullName>
    </recommendedName>
</protein>
<feature type="region of interest" description="Disordered" evidence="1">
    <location>
        <begin position="1156"/>
        <end position="1246"/>
    </location>
</feature>
<dbReference type="InterPro" id="IPR052957">
    <property type="entry name" value="Auxin_embryo_med"/>
</dbReference>
<name>A0ABR1I2M8_9HYPO</name>
<dbReference type="InterPro" id="IPR036890">
    <property type="entry name" value="HATPase_C_sf"/>
</dbReference>
<evidence type="ECO:0000259" key="2">
    <source>
        <dbReference type="Pfam" id="PF06985"/>
    </source>
</evidence>
<dbReference type="NCBIfam" id="NF047352">
    <property type="entry name" value="P_loop_sacsin"/>
    <property type="match status" value="1"/>
</dbReference>
<sequence length="2149" mass="243902">MGSGNPARDHINEIGKERSPGSNSRNVKDLEKALNLLSVELYRKDAHFLLELIQNADDNEYETSKPAFSLTLTDDALVTHCNEKGFTHDNVEAICSIGNTSKAKSSTGRGYIGEKGIGFKSVFKVSSSVWIFSREYSFKFERAPRLGMITPIWEESPQAQFPQASPEGGTYMRLQLSDNCNQERLRQEITSFDANILIFLRTLQEITLTVADSGGYTKRVLRRVNEPNTIKILENDKEILHYATFTYTVRNMPSEPKRQDIQESDILLAFPVEDTPGQLAAQQFLIQADFLLTPNREDMDTSSWNSSLVDSIPKAFVAAVNHLNSTSLRFTWPRYIPSFLELHCPFGLTPLAIEEELRASRVLESQDSSDDLKRPPSLTFVPEPFTFEDPEDGLKKTLTLNDSTRSKYLSREYTHDNVQRLMRLNLLELDFETFLEDLKVHLGRRKDEAKYQPEIWHCRLASLLIQKLQVRPYPTSVHELQIIPLRGGQWISAMEANDMLFLPSQDTSELILEDTPVMEIHPDALKSKARAELFQRLGAKPFNDQEICRAIVQLHTSLSSTGHLSVASLVSQAFFLFQHSWRVPDDARMWVVTETGQRLRASQVYLLPWEVGDEFLPILHRDYTAKVDSKGRKRWDGWLTNDLGVRRVPRLVDDFTNTFRLSREMNLIRDKWASPDFLKLLRDNQTEYSKWLDEKNGAGMPSWWAASSSALKSSLAETEVQCLGEPTRARLNETILLPGREGKWTKLAAHFPVLDVPEPEHPSWLFLRDLGVRDGTNAGLYLEILETARDDGRLGDYGWVYEAIQDIQSQNIKAIKRNFSIQPLIFIPATKFNESQWVTVKECVWSGPEFLRRTPVLSRTYGSCGALFRGLLGVKGTNTEILMAEARKIQDSDDIEHITKVFSAIDVFASRDEPDQKPGQLAKMVASLQDCKIFPIELERYKNGSQGRHMLRSWTSETTWFIADRPHLRESFAEEVLLIAFDVAELEHMTWIRHLPHIEQRLLSKVAFCQRSPGLQFAQDDPHTELFRTRAKFVACSIAALWLVLTCKEEHIEDELAWRGVFEPVESGHSALICEDEDGEVEQYKEDRSDQDTSVVEKPKVQPEEGPDPPRLSSAKGPLKEVVVDELSPPLTDPQSTAQQIPDTELLNKSSDQALHGQMDTDYDSRPTDIVGSPSRPREQKHASSRTRPIEQGKDQSPSLLYADTPTTIPIPQIDDGARSWRAPVNSTSTGGIPTPPRRSAQSSAKTLSEVVESFSQPSDTFKIEDLAQLPYVHGRDNKFSLTGRVNMIFVPDPQDLPQLSSTATSNRNGFTVLPACMQLTKDGDRTVFIARNSAGTDHHELAFLAQALVSNKLKELLGCNYSVGKHWTSPMRCRLTQSSFRLDESEWATFTIDYNDGANLTEFLIRNSYKRAREWRGKCPNYHIEVQATAGGLESPFAMRTSMMEMARRYRLQQTSKPPDNVFILIHISNSQEEPEMRLFVDPWAFYSAGELKLEVKADHANCYPLLIASESGIKDPEWIGVARRKKGYCELLWNLFQGDPPARSSSLSAESNVWKPLSHQTNVTRLLCLEAGDGIEELRGELKEVSLVPKVDCEYFAISYAWGSSLKQFFLHTRRGRIPLTASLYLGLKRLRHRSDRVWIWADAICISQDDKEGDDEKARQIRLMANIFKSAARVYIWLGEDEDESQVAMQFLKTIASTSSTEMDGPDLKRLSAVDFPKVEDPRWGTLNKLLERQWFRRVWVTQELVLAQEAIVMCGAHRMPWDKFHAAIKLCFELVEREGFGFLLPRQTKVAAVLHLGEFRRSYRSDRKDQDLAPRDELLTLLERFQLAEATRQRDKLFALLSLAKDGKDYTPNYKIPLTQIVSQFAGVLVTRGRAVELLYRARGYSKQFPQFPSWIPNWMSSPYPDTISRWPSRTHSERFAAATSLDLFARKPWCEGSVLYIHGGILASIEKVGRCRSNTNAIRSYLNEIFSTIDEVYSDSTKEEVAKIKCQLPIGNARKGSRENWYKGDRHASFLALTEYLERHKEAVEKTESQKLLGPRSLDIPTVSDVLLRQLQPYMFTALDFAELFSSAVVAVTAEEKRLVGIVPATAQEGDSVVLLSGSEVPFLIRRDPHSPGYHHVIVALTAISRVSPALAQGISVDTS</sequence>
<dbReference type="SUPFAM" id="SSF55874">
    <property type="entry name" value="ATPase domain of HSP90 chaperone/DNA topoisomerase II/histidine kinase"/>
    <property type="match status" value="1"/>
</dbReference>
<feature type="compositionally biased region" description="Polar residues" evidence="1">
    <location>
        <begin position="1195"/>
        <end position="1210"/>
    </location>
</feature>
<feature type="region of interest" description="Disordered" evidence="1">
    <location>
        <begin position="1"/>
        <end position="26"/>
    </location>
</feature>
<evidence type="ECO:0000256" key="1">
    <source>
        <dbReference type="SAM" id="MobiDB-lite"/>
    </source>
</evidence>
<dbReference type="Gene3D" id="3.30.565.10">
    <property type="entry name" value="Histidine kinase-like ATPase, C-terminal domain"/>
    <property type="match status" value="1"/>
</dbReference>
<evidence type="ECO:0000313" key="4">
    <source>
        <dbReference type="Proteomes" id="UP001498421"/>
    </source>
</evidence>
<reference evidence="3 4" key="1">
    <citation type="journal article" date="2025" name="Microbiol. Resour. Announc.">
        <title>Draft genome sequences for Neonectria magnoliae and Neonectria punicea, canker pathogens of Liriodendron tulipifera and Acer saccharum in West Virginia.</title>
        <authorList>
            <person name="Petronek H.M."/>
            <person name="Kasson M.T."/>
            <person name="Metheny A.M."/>
            <person name="Stauder C.M."/>
            <person name="Lovett B."/>
            <person name="Lynch S.C."/>
            <person name="Garnas J.R."/>
            <person name="Kasson L.R."/>
            <person name="Stajich J.E."/>
        </authorList>
    </citation>
    <scope>NUCLEOTIDE SEQUENCE [LARGE SCALE GENOMIC DNA]</scope>
    <source>
        <strain evidence="3 4">NRRL 64651</strain>
    </source>
</reference>
<dbReference type="InterPro" id="IPR010730">
    <property type="entry name" value="HET"/>
</dbReference>
<feature type="compositionally biased region" description="Basic and acidic residues" evidence="1">
    <location>
        <begin position="1176"/>
        <end position="1194"/>
    </location>
</feature>
<feature type="compositionally biased region" description="Basic and acidic residues" evidence="1">
    <location>
        <begin position="1082"/>
        <end position="1103"/>
    </location>
</feature>
<feature type="compositionally biased region" description="Polar residues" evidence="1">
    <location>
        <begin position="1133"/>
        <end position="1147"/>
    </location>
</feature>
<feature type="region of interest" description="Disordered" evidence="1">
    <location>
        <begin position="1080"/>
        <end position="1117"/>
    </location>
</feature>
<dbReference type="Pfam" id="PF06985">
    <property type="entry name" value="HET"/>
    <property type="match status" value="1"/>
</dbReference>
<dbReference type="Proteomes" id="UP001498421">
    <property type="component" value="Unassembled WGS sequence"/>
</dbReference>
<feature type="domain" description="Heterokaryon incompatibility" evidence="2">
    <location>
        <begin position="1597"/>
        <end position="1747"/>
    </location>
</feature>
<feature type="region of interest" description="Disordered" evidence="1">
    <location>
        <begin position="1128"/>
        <end position="1147"/>
    </location>
</feature>
<keyword evidence="4" id="KW-1185">Reference proteome</keyword>
<gene>
    <name evidence="3" type="ORF">QQZ08_005703</name>
</gene>
<proteinExistence type="predicted"/>
<evidence type="ECO:0000313" key="3">
    <source>
        <dbReference type="EMBL" id="KAK7427765.1"/>
    </source>
</evidence>
<dbReference type="PANTHER" id="PTHR32387">
    <property type="entry name" value="WU:FJ29H11"/>
    <property type="match status" value="1"/>
</dbReference>
<dbReference type="PANTHER" id="PTHR32387:SF0">
    <property type="entry name" value="PROTEIN NO VEIN"/>
    <property type="match status" value="1"/>
</dbReference>
<dbReference type="EMBL" id="JAZAVK010000049">
    <property type="protein sequence ID" value="KAK7427765.1"/>
    <property type="molecule type" value="Genomic_DNA"/>
</dbReference>
<organism evidence="3 4">
    <name type="scientific">Neonectria magnoliae</name>
    <dbReference type="NCBI Taxonomy" id="2732573"/>
    <lineage>
        <taxon>Eukaryota</taxon>
        <taxon>Fungi</taxon>
        <taxon>Dikarya</taxon>
        <taxon>Ascomycota</taxon>
        <taxon>Pezizomycotina</taxon>
        <taxon>Sordariomycetes</taxon>
        <taxon>Hypocreomycetidae</taxon>
        <taxon>Hypocreales</taxon>
        <taxon>Nectriaceae</taxon>
        <taxon>Neonectria</taxon>
    </lineage>
</organism>
<comment type="caution">
    <text evidence="3">The sequence shown here is derived from an EMBL/GenBank/DDBJ whole genome shotgun (WGS) entry which is preliminary data.</text>
</comment>